<reference evidence="5 6" key="1">
    <citation type="submission" date="2016-08" db="EMBL/GenBank/DDBJ databases">
        <title>A Parts List for Fungal Cellulosomes Revealed by Comparative Genomics.</title>
        <authorList>
            <consortium name="DOE Joint Genome Institute"/>
            <person name="Haitjema C.H."/>
            <person name="Gilmore S.P."/>
            <person name="Henske J.K."/>
            <person name="Solomon K.V."/>
            <person name="De Groot R."/>
            <person name="Kuo A."/>
            <person name="Mondo S.J."/>
            <person name="Salamov A.A."/>
            <person name="Labutti K."/>
            <person name="Zhao Z."/>
            <person name="Chiniquy J."/>
            <person name="Barry K."/>
            <person name="Brewer H.M."/>
            <person name="Purvine S.O."/>
            <person name="Wright A.T."/>
            <person name="Boxma B."/>
            <person name="Van Alen T."/>
            <person name="Hackstein J.H."/>
            <person name="Baker S.E."/>
            <person name="Grigoriev I.V."/>
            <person name="O'Malley M.A."/>
        </authorList>
    </citation>
    <scope>NUCLEOTIDE SEQUENCE [LARGE SCALE GENOMIC DNA]</scope>
    <source>
        <strain evidence="5 6">G1</strain>
    </source>
</reference>
<dbReference type="SMART" id="SM00248">
    <property type="entry name" value="ANK"/>
    <property type="match status" value="1"/>
</dbReference>
<sequence length="54" mass="5853">GPTPLHFAASNGHAQVVDYLLERGADPDIEDQYGCTPIDIALAQGYTDIYKSLM</sequence>
<dbReference type="SUPFAM" id="SSF48403">
    <property type="entry name" value="Ankyrin repeat"/>
    <property type="match status" value="1"/>
</dbReference>
<comment type="caution">
    <text evidence="5">The sequence shown here is derived from an EMBL/GenBank/DDBJ whole genome shotgun (WGS) entry which is preliminary data.</text>
</comment>
<feature type="non-terminal residue" evidence="5">
    <location>
        <position position="1"/>
    </location>
</feature>
<dbReference type="PROSITE" id="PS50088">
    <property type="entry name" value="ANK_REPEAT"/>
    <property type="match status" value="1"/>
</dbReference>
<dbReference type="PROSITE" id="PS50297">
    <property type="entry name" value="ANK_REP_REGION"/>
    <property type="match status" value="1"/>
</dbReference>
<evidence type="ECO:0000256" key="1">
    <source>
        <dbReference type="ARBA" id="ARBA00012210"/>
    </source>
</evidence>
<name>A0A1Y2EXJ6_9FUNG</name>
<keyword evidence="6" id="KW-1185">Reference proteome</keyword>
<organism evidence="5 6">
    <name type="scientific">Neocallimastix californiae</name>
    <dbReference type="NCBI Taxonomy" id="1754190"/>
    <lineage>
        <taxon>Eukaryota</taxon>
        <taxon>Fungi</taxon>
        <taxon>Fungi incertae sedis</taxon>
        <taxon>Chytridiomycota</taxon>
        <taxon>Chytridiomycota incertae sedis</taxon>
        <taxon>Neocallimastigomycetes</taxon>
        <taxon>Neocallimastigales</taxon>
        <taxon>Neocallimastigaceae</taxon>
        <taxon>Neocallimastix</taxon>
    </lineage>
</organism>
<proteinExistence type="predicted"/>
<keyword evidence="2" id="KW-0677">Repeat</keyword>
<dbReference type="AlphaFoldDB" id="A0A1Y2EXJ6"/>
<dbReference type="Proteomes" id="UP000193920">
    <property type="component" value="Unassembled WGS sequence"/>
</dbReference>
<dbReference type="STRING" id="1754190.A0A1Y2EXJ6"/>
<evidence type="ECO:0000313" key="6">
    <source>
        <dbReference type="Proteomes" id="UP000193920"/>
    </source>
</evidence>
<evidence type="ECO:0000256" key="2">
    <source>
        <dbReference type="ARBA" id="ARBA00022737"/>
    </source>
</evidence>
<dbReference type="OrthoDB" id="10615847at2759"/>
<evidence type="ECO:0000256" key="4">
    <source>
        <dbReference type="PROSITE-ProRule" id="PRU00023"/>
    </source>
</evidence>
<accession>A0A1Y2EXJ6</accession>
<dbReference type="GO" id="GO:0019706">
    <property type="term" value="F:protein-cysteine S-palmitoyltransferase activity"/>
    <property type="evidence" value="ECO:0007669"/>
    <property type="project" value="UniProtKB-EC"/>
</dbReference>
<gene>
    <name evidence="5" type="ORF">LY90DRAFT_322125</name>
</gene>
<feature type="non-terminal residue" evidence="5">
    <location>
        <position position="54"/>
    </location>
</feature>
<dbReference type="EC" id="2.3.1.225" evidence="1"/>
<dbReference type="Pfam" id="PF13857">
    <property type="entry name" value="Ank_5"/>
    <property type="match status" value="1"/>
</dbReference>
<dbReference type="PRINTS" id="PR01415">
    <property type="entry name" value="ANKYRIN"/>
</dbReference>
<dbReference type="InterPro" id="IPR036770">
    <property type="entry name" value="Ankyrin_rpt-contain_sf"/>
</dbReference>
<dbReference type="EMBL" id="MCOG01000025">
    <property type="protein sequence ID" value="ORY75535.1"/>
    <property type="molecule type" value="Genomic_DNA"/>
</dbReference>
<protein>
    <recommendedName>
        <fullName evidence="1">protein S-acyltransferase</fullName>
        <ecNumber evidence="1">2.3.1.225</ecNumber>
    </recommendedName>
</protein>
<dbReference type="Gene3D" id="1.25.40.20">
    <property type="entry name" value="Ankyrin repeat-containing domain"/>
    <property type="match status" value="1"/>
</dbReference>
<dbReference type="PANTHER" id="PTHR24161">
    <property type="entry name" value="ANK_REP_REGION DOMAIN-CONTAINING PROTEIN-RELATED"/>
    <property type="match status" value="1"/>
</dbReference>
<feature type="repeat" description="ANK" evidence="4">
    <location>
        <begin position="1"/>
        <end position="32"/>
    </location>
</feature>
<dbReference type="PANTHER" id="PTHR24161:SF85">
    <property type="entry name" value="PALMITOYLTRANSFERASE HIP14"/>
    <property type="match status" value="1"/>
</dbReference>
<keyword evidence="3 4" id="KW-0040">ANK repeat</keyword>
<evidence type="ECO:0000313" key="5">
    <source>
        <dbReference type="EMBL" id="ORY75535.1"/>
    </source>
</evidence>
<dbReference type="InterPro" id="IPR002110">
    <property type="entry name" value="Ankyrin_rpt"/>
</dbReference>
<evidence type="ECO:0000256" key="3">
    <source>
        <dbReference type="ARBA" id="ARBA00023043"/>
    </source>
</evidence>